<protein>
    <recommendedName>
        <fullName evidence="2">VWFA domain-containing protein</fullName>
    </recommendedName>
</protein>
<accession>X1M2P7</accession>
<dbReference type="AlphaFoldDB" id="X1M2P7"/>
<comment type="caution">
    <text evidence="1">The sequence shown here is derived from an EMBL/GenBank/DDBJ whole genome shotgun (WGS) entry which is preliminary data.</text>
</comment>
<evidence type="ECO:0008006" key="2">
    <source>
        <dbReference type="Google" id="ProtNLM"/>
    </source>
</evidence>
<proteinExistence type="predicted"/>
<evidence type="ECO:0000313" key="1">
    <source>
        <dbReference type="EMBL" id="GAI25618.1"/>
    </source>
</evidence>
<organism evidence="1">
    <name type="scientific">marine sediment metagenome</name>
    <dbReference type="NCBI Taxonomy" id="412755"/>
    <lineage>
        <taxon>unclassified sequences</taxon>
        <taxon>metagenomes</taxon>
        <taxon>ecological metagenomes</taxon>
    </lineage>
</organism>
<reference evidence="1" key="1">
    <citation type="journal article" date="2014" name="Front. Microbiol.">
        <title>High frequency of phylogenetically diverse reductive dehalogenase-homologous genes in deep subseafloor sedimentary metagenomes.</title>
        <authorList>
            <person name="Kawai M."/>
            <person name="Futagami T."/>
            <person name="Toyoda A."/>
            <person name="Takaki Y."/>
            <person name="Nishi S."/>
            <person name="Hori S."/>
            <person name="Arai W."/>
            <person name="Tsubouchi T."/>
            <person name="Morono Y."/>
            <person name="Uchiyama I."/>
            <person name="Ito T."/>
            <person name="Fujiyama A."/>
            <person name="Inagaki F."/>
            <person name="Takami H."/>
        </authorList>
    </citation>
    <scope>NUCLEOTIDE SEQUENCE</scope>
    <source>
        <strain evidence="1">Expedition CK06-06</strain>
    </source>
</reference>
<name>X1M2P7_9ZZZZ</name>
<dbReference type="EMBL" id="BARV01018962">
    <property type="protein sequence ID" value="GAI25618.1"/>
    <property type="molecule type" value="Genomic_DNA"/>
</dbReference>
<gene>
    <name evidence="1" type="ORF">S06H3_31962</name>
</gene>
<sequence length="243" mass="24762">MLLTVIATLTLSVTPVLAYTAGYLPGDTAIEVDNTEPEDGDVYYIPAGETAIDIMDTGTAAVGEGVAIPDTTLIYILDASGSTAEYSGGTVCGEQQTHDLYDTPPGSGSNQIIDCEILAAINLNDMAVSLGSIDEVAMIMFAGSAVTADATPAGGDDPIIDPAADANTNTTNDVDEVLKSIMVAYWASGEESGFKLFTDKPTADIFGTNFGAGIQAALDVAALGSNPNVVVAFISDGSCNKGS</sequence>